<proteinExistence type="predicted"/>
<dbReference type="Proteomes" id="UP001346149">
    <property type="component" value="Unassembled WGS sequence"/>
</dbReference>
<evidence type="ECO:0000256" key="1">
    <source>
        <dbReference type="SAM" id="MobiDB-lite"/>
    </source>
</evidence>
<accession>A0AAN7LMP0</accession>
<sequence length="161" mass="17157">MYAQAYCAQSGPSSMPSPSTVSQLEPFQQVDSFQQCPVVKTTLSECVKGVLDQNASNSSNQCQQNHNCDFKLNAVEDQGQISPATDRGASINHGNGGPLSHLHSMDCASISCSSGNVSQVMVTRHAGESRPIEEISPPFVSLSPVAYVVLQGIYLGFVYNS</sequence>
<feature type="compositionally biased region" description="Polar residues" evidence="1">
    <location>
        <begin position="10"/>
        <end position="22"/>
    </location>
</feature>
<comment type="caution">
    <text evidence="2">The sequence shown here is derived from an EMBL/GenBank/DDBJ whole genome shotgun (WGS) entry which is preliminary data.</text>
</comment>
<dbReference type="AlphaFoldDB" id="A0AAN7LMP0"/>
<evidence type="ECO:0000313" key="3">
    <source>
        <dbReference type="Proteomes" id="UP001346149"/>
    </source>
</evidence>
<reference evidence="2 3" key="1">
    <citation type="journal article" date="2023" name="Hortic Res">
        <title>Pangenome of water caltrop reveals structural variations and asymmetric subgenome divergence after allopolyploidization.</title>
        <authorList>
            <person name="Zhang X."/>
            <person name="Chen Y."/>
            <person name="Wang L."/>
            <person name="Yuan Y."/>
            <person name="Fang M."/>
            <person name="Shi L."/>
            <person name="Lu R."/>
            <person name="Comes H.P."/>
            <person name="Ma Y."/>
            <person name="Chen Y."/>
            <person name="Huang G."/>
            <person name="Zhou Y."/>
            <person name="Zheng Z."/>
            <person name="Qiu Y."/>
        </authorList>
    </citation>
    <scope>NUCLEOTIDE SEQUENCE [LARGE SCALE GENOMIC DNA]</scope>
    <source>
        <strain evidence="2">F231</strain>
    </source>
</reference>
<name>A0AAN7LMP0_TRANT</name>
<organism evidence="2 3">
    <name type="scientific">Trapa natans</name>
    <name type="common">Water chestnut</name>
    <dbReference type="NCBI Taxonomy" id="22666"/>
    <lineage>
        <taxon>Eukaryota</taxon>
        <taxon>Viridiplantae</taxon>
        <taxon>Streptophyta</taxon>
        <taxon>Embryophyta</taxon>
        <taxon>Tracheophyta</taxon>
        <taxon>Spermatophyta</taxon>
        <taxon>Magnoliopsida</taxon>
        <taxon>eudicotyledons</taxon>
        <taxon>Gunneridae</taxon>
        <taxon>Pentapetalae</taxon>
        <taxon>rosids</taxon>
        <taxon>malvids</taxon>
        <taxon>Myrtales</taxon>
        <taxon>Lythraceae</taxon>
        <taxon>Trapa</taxon>
    </lineage>
</organism>
<dbReference type="EMBL" id="JAXQNO010000012">
    <property type="protein sequence ID" value="KAK4787854.1"/>
    <property type="molecule type" value="Genomic_DNA"/>
</dbReference>
<gene>
    <name evidence="2" type="ORF">SAY86_011687</name>
</gene>
<evidence type="ECO:0000313" key="2">
    <source>
        <dbReference type="EMBL" id="KAK4787854.1"/>
    </source>
</evidence>
<feature type="region of interest" description="Disordered" evidence="1">
    <location>
        <begin position="1"/>
        <end position="22"/>
    </location>
</feature>
<protein>
    <submittedName>
        <fullName evidence="2">Uncharacterized protein</fullName>
    </submittedName>
</protein>
<keyword evidence="3" id="KW-1185">Reference proteome</keyword>